<dbReference type="Proteomes" id="UP000886998">
    <property type="component" value="Unassembled WGS sequence"/>
</dbReference>
<name>A0A8X6X2D0_9ARAC</name>
<sequence>MALWSLSNASATKGLPTHLIFSHHIAIPSLKQSANILGGPSLLSQTGPVNGHLRDTTRPLCLQSYWRRRSRSQTRTITPKPCIMSPTHKANHMCHCYPILSQDATDSPSVNLDMYGCELC</sequence>
<protein>
    <submittedName>
        <fullName evidence="1">Uncharacterized protein</fullName>
    </submittedName>
</protein>
<organism evidence="1 2">
    <name type="scientific">Trichonephila inaurata madagascariensis</name>
    <dbReference type="NCBI Taxonomy" id="2747483"/>
    <lineage>
        <taxon>Eukaryota</taxon>
        <taxon>Metazoa</taxon>
        <taxon>Ecdysozoa</taxon>
        <taxon>Arthropoda</taxon>
        <taxon>Chelicerata</taxon>
        <taxon>Arachnida</taxon>
        <taxon>Araneae</taxon>
        <taxon>Araneomorphae</taxon>
        <taxon>Entelegynae</taxon>
        <taxon>Araneoidea</taxon>
        <taxon>Nephilidae</taxon>
        <taxon>Trichonephila</taxon>
        <taxon>Trichonephila inaurata</taxon>
    </lineage>
</organism>
<proteinExistence type="predicted"/>
<reference evidence="1" key="1">
    <citation type="submission" date="2020-08" db="EMBL/GenBank/DDBJ databases">
        <title>Multicomponent nature underlies the extraordinary mechanical properties of spider dragline silk.</title>
        <authorList>
            <person name="Kono N."/>
            <person name="Nakamura H."/>
            <person name="Mori M."/>
            <person name="Yoshida Y."/>
            <person name="Ohtoshi R."/>
            <person name="Malay A.D."/>
            <person name="Moran D.A.P."/>
            <person name="Tomita M."/>
            <person name="Numata K."/>
            <person name="Arakawa K."/>
        </authorList>
    </citation>
    <scope>NUCLEOTIDE SEQUENCE</scope>
</reference>
<evidence type="ECO:0000313" key="2">
    <source>
        <dbReference type="Proteomes" id="UP000886998"/>
    </source>
</evidence>
<keyword evidence="2" id="KW-1185">Reference proteome</keyword>
<gene>
    <name evidence="1" type="ORF">TNIN_416441</name>
</gene>
<comment type="caution">
    <text evidence="1">The sequence shown here is derived from an EMBL/GenBank/DDBJ whole genome shotgun (WGS) entry which is preliminary data.</text>
</comment>
<accession>A0A8X6X2D0</accession>
<dbReference type="EMBL" id="BMAV01005012">
    <property type="protein sequence ID" value="GFY45727.1"/>
    <property type="molecule type" value="Genomic_DNA"/>
</dbReference>
<dbReference type="AlphaFoldDB" id="A0A8X6X2D0"/>
<evidence type="ECO:0000313" key="1">
    <source>
        <dbReference type="EMBL" id="GFY45727.1"/>
    </source>
</evidence>